<protein>
    <submittedName>
        <fullName evidence="1">Uncharacterized protein</fullName>
    </submittedName>
</protein>
<dbReference type="Proteomes" id="UP000008561">
    <property type="component" value="Chromosome"/>
</dbReference>
<dbReference type="EMBL" id="CP000859">
    <property type="protein sequence ID" value="ABW68901.1"/>
    <property type="molecule type" value="Genomic_DNA"/>
</dbReference>
<evidence type="ECO:0000313" key="1">
    <source>
        <dbReference type="EMBL" id="ABW68901.1"/>
    </source>
</evidence>
<keyword evidence="2" id="KW-1185">Reference proteome</keyword>
<reference evidence="1 2" key="1">
    <citation type="submission" date="2007-10" db="EMBL/GenBank/DDBJ databases">
        <title>Complete sequence of Desulfococcus oleovorans Hxd3.</title>
        <authorList>
            <consortium name="US DOE Joint Genome Institute"/>
            <person name="Copeland A."/>
            <person name="Lucas S."/>
            <person name="Lapidus A."/>
            <person name="Barry K."/>
            <person name="Glavina del Rio T."/>
            <person name="Dalin E."/>
            <person name="Tice H."/>
            <person name="Pitluck S."/>
            <person name="Kiss H."/>
            <person name="Brettin T."/>
            <person name="Bruce D."/>
            <person name="Detter J.C."/>
            <person name="Han C."/>
            <person name="Schmutz J."/>
            <person name="Larimer F."/>
            <person name="Land M."/>
            <person name="Hauser L."/>
            <person name="Kyrpides N."/>
            <person name="Kim E."/>
            <person name="Wawrik B."/>
            <person name="Richardson P."/>
        </authorList>
    </citation>
    <scope>NUCLEOTIDE SEQUENCE [LARGE SCALE GENOMIC DNA]</scope>
    <source>
        <strain evidence="2">DSM 6200 / JCM 39069 / Hxd3</strain>
    </source>
</reference>
<dbReference type="KEGG" id="dol:Dole_3098"/>
<dbReference type="AlphaFoldDB" id="A8ZZM9"/>
<proteinExistence type="predicted"/>
<dbReference type="STRING" id="96561.Dole_3098"/>
<sequence length="95" mass="10816">MKIFIWGYYTEGSAIWTCDKGLLSLCQEHNIPRCCFKAAIKLLDSWVDGAIQKDGTYNIKIMDDGDDPFFHYNTNSCCSTHCGLEDVCICHQVQK</sequence>
<gene>
    <name evidence="1" type="ordered locus">Dole_3098</name>
</gene>
<accession>A8ZZM9</accession>
<dbReference type="HOGENOM" id="CLU_2368297_0_0_7"/>
<organism evidence="1 2">
    <name type="scientific">Desulfosudis oleivorans (strain DSM 6200 / JCM 39069 / Hxd3)</name>
    <name type="common">Desulfococcus oleovorans</name>
    <dbReference type="NCBI Taxonomy" id="96561"/>
    <lineage>
        <taxon>Bacteria</taxon>
        <taxon>Pseudomonadati</taxon>
        <taxon>Thermodesulfobacteriota</taxon>
        <taxon>Desulfobacteria</taxon>
        <taxon>Desulfobacterales</taxon>
        <taxon>Desulfosudaceae</taxon>
        <taxon>Desulfosudis</taxon>
    </lineage>
</organism>
<evidence type="ECO:0000313" key="2">
    <source>
        <dbReference type="Proteomes" id="UP000008561"/>
    </source>
</evidence>
<name>A8ZZM9_DESOH</name>